<reference evidence="1 2" key="1">
    <citation type="submission" date="2016-11" db="EMBL/GenBank/DDBJ databases">
        <authorList>
            <person name="Jaros S."/>
            <person name="Januszkiewicz K."/>
            <person name="Wedrychowicz H."/>
        </authorList>
    </citation>
    <scope>NUCLEOTIDE SEQUENCE [LARGE SCALE GENOMIC DNA]</scope>
    <source>
        <strain evidence="1 2">GAS499</strain>
    </source>
</reference>
<accession>A0A1M6Y1R7</accession>
<evidence type="ECO:0000313" key="1">
    <source>
        <dbReference type="EMBL" id="SHL12170.1"/>
    </source>
</evidence>
<sequence>MPCVQASKKRYSGAQSGLLAPCVDLEAFCSDIGVRRKYLPTTSTVSNYRVTSDRFSVTCPFAAWGNGHPEHFAPNDIFVATRTFEYDGIPSRLLANARTCNCGIVDADVLQRNSRIASDTEFVNTRLYKTLTACRTGEAREVIDSQVAERESICIVVDMCQSSVTWDPSIFLRLISIGKDSGTPVRITIAPAGRWIIGHFGAFGQLVAWHKTRMLDIEWANHTMNHPLNTDKNGIMQFLCSQESDLTTEALALEILLLEQGICPSLWFRFPGNRYTIPLLSQLSRLSLIPLGITSWLERGDDIKFGSTVLVHANGNDEAGAKKLDEFLLEKARLLREGTMHICGTHRRLDIHNHHTLLDDQ</sequence>
<organism evidence="1 2">
    <name type="scientific">Bradyrhizobium lablabi</name>
    <dbReference type="NCBI Taxonomy" id="722472"/>
    <lineage>
        <taxon>Bacteria</taxon>
        <taxon>Pseudomonadati</taxon>
        <taxon>Pseudomonadota</taxon>
        <taxon>Alphaproteobacteria</taxon>
        <taxon>Hyphomicrobiales</taxon>
        <taxon>Nitrobacteraceae</taxon>
        <taxon>Bradyrhizobium</taxon>
    </lineage>
</organism>
<name>A0A1M6Y1R7_9BRAD</name>
<dbReference type="Proteomes" id="UP000189935">
    <property type="component" value="Chromosome I"/>
</dbReference>
<gene>
    <name evidence="1" type="ORF">SAMN05444159_5049</name>
</gene>
<dbReference type="AlphaFoldDB" id="A0A1M6Y1R7"/>
<dbReference type="EMBL" id="LT670844">
    <property type="protein sequence ID" value="SHL12170.1"/>
    <property type="molecule type" value="Genomic_DNA"/>
</dbReference>
<proteinExistence type="predicted"/>
<protein>
    <submittedName>
        <fullName evidence="1">Uncharacterized protein</fullName>
    </submittedName>
</protein>
<evidence type="ECO:0000313" key="2">
    <source>
        <dbReference type="Proteomes" id="UP000189935"/>
    </source>
</evidence>